<dbReference type="EMBL" id="KK785165">
    <property type="protein sequence ID" value="KDO47731.1"/>
    <property type="molecule type" value="Genomic_DNA"/>
</dbReference>
<keyword evidence="2" id="KW-1185">Reference proteome</keyword>
<sequence>FLKQRNLHRHGAAMAFKVCCSVNPQTSQLTANRRSANYQPPLWEYVLLQSFKTHQVVSILHKGFYSNAGIQIFVYIKLK</sequence>
<name>A0A067EA17_CITSI</name>
<evidence type="ECO:0000313" key="1">
    <source>
        <dbReference type="EMBL" id="KDO47731.1"/>
    </source>
</evidence>
<dbReference type="AlphaFoldDB" id="A0A067EA17"/>
<reference evidence="1 2" key="1">
    <citation type="submission" date="2014-04" db="EMBL/GenBank/DDBJ databases">
        <authorList>
            <consortium name="International Citrus Genome Consortium"/>
            <person name="Gmitter F."/>
            <person name="Chen C."/>
            <person name="Farmerie W."/>
            <person name="Harkins T."/>
            <person name="Desany B."/>
            <person name="Mohiuddin M."/>
            <person name="Kodira C."/>
            <person name="Borodovsky M."/>
            <person name="Lomsadze A."/>
            <person name="Burns P."/>
            <person name="Jenkins J."/>
            <person name="Prochnik S."/>
            <person name="Shu S."/>
            <person name="Chapman J."/>
            <person name="Pitluck S."/>
            <person name="Schmutz J."/>
            <person name="Rokhsar D."/>
        </authorList>
    </citation>
    <scope>NUCLEOTIDE SEQUENCE</scope>
</reference>
<proteinExistence type="predicted"/>
<accession>A0A067EA17</accession>
<feature type="non-terminal residue" evidence="1">
    <location>
        <position position="1"/>
    </location>
</feature>
<gene>
    <name evidence="1" type="ORF">CISIN_1g048557mg</name>
</gene>
<dbReference type="Proteomes" id="UP000027120">
    <property type="component" value="Unassembled WGS sequence"/>
</dbReference>
<organism evidence="1 2">
    <name type="scientific">Citrus sinensis</name>
    <name type="common">Sweet orange</name>
    <name type="synonym">Citrus aurantium var. sinensis</name>
    <dbReference type="NCBI Taxonomy" id="2711"/>
    <lineage>
        <taxon>Eukaryota</taxon>
        <taxon>Viridiplantae</taxon>
        <taxon>Streptophyta</taxon>
        <taxon>Embryophyta</taxon>
        <taxon>Tracheophyta</taxon>
        <taxon>Spermatophyta</taxon>
        <taxon>Magnoliopsida</taxon>
        <taxon>eudicotyledons</taxon>
        <taxon>Gunneridae</taxon>
        <taxon>Pentapetalae</taxon>
        <taxon>rosids</taxon>
        <taxon>malvids</taxon>
        <taxon>Sapindales</taxon>
        <taxon>Rutaceae</taxon>
        <taxon>Aurantioideae</taxon>
        <taxon>Citrus</taxon>
    </lineage>
</organism>
<evidence type="ECO:0000313" key="2">
    <source>
        <dbReference type="Proteomes" id="UP000027120"/>
    </source>
</evidence>
<protein>
    <submittedName>
        <fullName evidence="1">Uncharacterized protein</fullName>
    </submittedName>
</protein>